<dbReference type="GO" id="GO:0004386">
    <property type="term" value="F:helicase activity"/>
    <property type="evidence" value="ECO:0007669"/>
    <property type="project" value="UniProtKB-KW"/>
</dbReference>
<sequence length="350" mass="38482">MNCATPKQPKQNEWTTENFMHRARQRRPNRMPIRASAWVPSLLAALALSAISIPVNAQEAASTATAALPTSAATSAAGPALSAGATSTPPKTPAAQVGKLPLDGQVRWLSRAALSGMLANMSDAALVSLFKSLDPLALPRYLKNGPNGYPSYEFTMLRRERIHGNWPDQADHMLVRVTRDPLRVYAKWLPDGAHAGQEILYDETARPNEMYGHLGGVLKVFALWTSLNGTLARSQSRHSVRDLGTEYITQQFLAEGKKFADAGVTRANDIEVKTIDGARVVTFTYETPSGQPAFYAKKEILGLDLRRPYFRTAESFDNDGKIFESIVFQNIAPKTFDDAAFNPRNPAYNF</sequence>
<keyword evidence="2" id="KW-0067">ATP-binding</keyword>
<proteinExistence type="predicted"/>
<dbReference type="AlphaFoldDB" id="A0A226X3Z2"/>
<dbReference type="InterPro" id="IPR011465">
    <property type="entry name" value="DUF1571"/>
</dbReference>
<evidence type="ECO:0000313" key="2">
    <source>
        <dbReference type="EMBL" id="OXC78164.1"/>
    </source>
</evidence>
<accession>A0A226X3Z2</accession>
<comment type="caution">
    <text evidence="2">The sequence shown here is derived from an EMBL/GenBank/DDBJ whole genome shotgun (WGS) entry which is preliminary data.</text>
</comment>
<dbReference type="EMBL" id="MTHB01000076">
    <property type="protein sequence ID" value="OXC78164.1"/>
    <property type="molecule type" value="Genomic_DNA"/>
</dbReference>
<keyword evidence="2" id="KW-0347">Helicase</keyword>
<organism evidence="2 3">
    <name type="scientific">Caballeronia sordidicola</name>
    <name type="common">Burkholderia sordidicola</name>
    <dbReference type="NCBI Taxonomy" id="196367"/>
    <lineage>
        <taxon>Bacteria</taxon>
        <taxon>Pseudomonadati</taxon>
        <taxon>Pseudomonadota</taxon>
        <taxon>Betaproteobacteria</taxon>
        <taxon>Burkholderiales</taxon>
        <taxon>Burkholderiaceae</taxon>
        <taxon>Caballeronia</taxon>
    </lineage>
</organism>
<keyword evidence="2" id="KW-0547">Nucleotide-binding</keyword>
<dbReference type="Proteomes" id="UP000214720">
    <property type="component" value="Unassembled WGS sequence"/>
</dbReference>
<evidence type="ECO:0000256" key="1">
    <source>
        <dbReference type="SAM" id="MobiDB-lite"/>
    </source>
</evidence>
<dbReference type="Pfam" id="PF07608">
    <property type="entry name" value="DUF1571"/>
    <property type="match status" value="1"/>
</dbReference>
<reference evidence="3" key="1">
    <citation type="submission" date="2017-01" db="EMBL/GenBank/DDBJ databases">
        <title>Genome Analysis of Deinococcus marmoris KOPRI26562.</title>
        <authorList>
            <person name="Kim J.H."/>
            <person name="Oh H.-M."/>
        </authorList>
    </citation>
    <scope>NUCLEOTIDE SEQUENCE [LARGE SCALE GENOMIC DNA]</scope>
    <source>
        <strain evidence="3">PAMC 26633</strain>
    </source>
</reference>
<gene>
    <name evidence="2" type="ORF">BSU04_13655</name>
</gene>
<feature type="compositionally biased region" description="Polar residues" evidence="1">
    <location>
        <begin position="8"/>
        <end position="18"/>
    </location>
</feature>
<evidence type="ECO:0000313" key="3">
    <source>
        <dbReference type="Proteomes" id="UP000214720"/>
    </source>
</evidence>
<feature type="region of interest" description="Disordered" evidence="1">
    <location>
        <begin position="1"/>
        <end position="28"/>
    </location>
</feature>
<protein>
    <submittedName>
        <fullName evidence="2">Superfamily I DNA helicase and RNA helicase</fullName>
    </submittedName>
</protein>
<name>A0A226X3Z2_CABSO</name>
<keyword evidence="2" id="KW-0378">Hydrolase</keyword>